<dbReference type="Pfam" id="PF07715">
    <property type="entry name" value="Plug"/>
    <property type="match status" value="1"/>
</dbReference>
<evidence type="ECO:0000313" key="16">
    <source>
        <dbReference type="Proteomes" id="UP001266995"/>
    </source>
</evidence>
<dbReference type="PANTHER" id="PTHR30069">
    <property type="entry name" value="TONB-DEPENDENT OUTER MEMBRANE RECEPTOR"/>
    <property type="match status" value="1"/>
</dbReference>
<dbReference type="SUPFAM" id="SSF56935">
    <property type="entry name" value="Porins"/>
    <property type="match status" value="1"/>
</dbReference>
<dbReference type="NCBIfam" id="TIGR04056">
    <property type="entry name" value="OMP_RagA_SusC"/>
    <property type="match status" value="1"/>
</dbReference>
<dbReference type="Proteomes" id="UP001266995">
    <property type="component" value="Unassembled WGS sequence"/>
</dbReference>
<evidence type="ECO:0000256" key="1">
    <source>
        <dbReference type="ARBA" id="ARBA00004571"/>
    </source>
</evidence>
<dbReference type="AlphaFoldDB" id="A0AAW8VBR3"/>
<keyword evidence="7 10" id="KW-0472">Membrane</keyword>
<dbReference type="Gene3D" id="2.170.130.10">
    <property type="entry name" value="TonB-dependent receptor, plug domain"/>
    <property type="match status" value="1"/>
</dbReference>
<dbReference type="InterPro" id="IPR036942">
    <property type="entry name" value="Beta-barrel_TonB_sf"/>
</dbReference>
<dbReference type="GO" id="GO:0044718">
    <property type="term" value="P:siderophore transmembrane transport"/>
    <property type="evidence" value="ECO:0007669"/>
    <property type="project" value="TreeGrafter"/>
</dbReference>
<evidence type="ECO:0000256" key="11">
    <source>
        <dbReference type="RuleBase" id="RU003357"/>
    </source>
</evidence>
<feature type="signal peptide" evidence="12">
    <location>
        <begin position="1"/>
        <end position="20"/>
    </location>
</feature>
<proteinExistence type="inferred from homology"/>
<keyword evidence="8" id="KW-0675">Receptor</keyword>
<protein>
    <submittedName>
        <fullName evidence="15">SusC/RagA family TonB-linked outer membrane protein</fullName>
    </submittedName>
</protein>
<dbReference type="InterPro" id="IPR037066">
    <property type="entry name" value="Plug_dom_sf"/>
</dbReference>
<evidence type="ECO:0000256" key="6">
    <source>
        <dbReference type="ARBA" id="ARBA00023077"/>
    </source>
</evidence>
<dbReference type="InterPro" id="IPR000531">
    <property type="entry name" value="Beta-barrel_TonB"/>
</dbReference>
<evidence type="ECO:0000256" key="2">
    <source>
        <dbReference type="ARBA" id="ARBA00022448"/>
    </source>
</evidence>
<keyword evidence="2 10" id="KW-0813">Transport</keyword>
<dbReference type="InterPro" id="IPR023997">
    <property type="entry name" value="TonB-dep_OMP_SusC/RagA_CS"/>
</dbReference>
<dbReference type="Gene3D" id="2.40.170.20">
    <property type="entry name" value="TonB-dependent receptor, beta-barrel domain"/>
    <property type="match status" value="1"/>
</dbReference>
<dbReference type="PANTHER" id="PTHR30069:SF29">
    <property type="entry name" value="HEMOGLOBIN AND HEMOGLOBIN-HAPTOGLOBIN-BINDING PROTEIN 1-RELATED"/>
    <property type="match status" value="1"/>
</dbReference>
<feature type="domain" description="TonB-dependent receptor-like beta-barrel" evidence="13">
    <location>
        <begin position="354"/>
        <end position="686"/>
    </location>
</feature>
<feature type="domain" description="TonB-dependent receptor plug" evidence="14">
    <location>
        <begin position="44"/>
        <end position="149"/>
    </location>
</feature>
<dbReference type="InterPro" id="IPR023996">
    <property type="entry name" value="TonB-dep_OMP_SusC/RagA"/>
</dbReference>
<dbReference type="InterPro" id="IPR039426">
    <property type="entry name" value="TonB-dep_rcpt-like"/>
</dbReference>
<dbReference type="Pfam" id="PF00593">
    <property type="entry name" value="TonB_dep_Rec_b-barrel"/>
    <property type="match status" value="1"/>
</dbReference>
<organism evidence="15 16">
    <name type="scientific">Bacteroides cellulosilyticus</name>
    <dbReference type="NCBI Taxonomy" id="246787"/>
    <lineage>
        <taxon>Bacteria</taxon>
        <taxon>Pseudomonadati</taxon>
        <taxon>Bacteroidota</taxon>
        <taxon>Bacteroidia</taxon>
        <taxon>Bacteroidales</taxon>
        <taxon>Bacteroidaceae</taxon>
        <taxon>Bacteroides</taxon>
    </lineage>
</organism>
<reference evidence="15" key="1">
    <citation type="submission" date="2023-08" db="EMBL/GenBank/DDBJ databases">
        <title>Reintroducing virulent viruses to syntetic microbiomes.</title>
        <authorList>
            <person name="Wilde J."/>
            <person name="Boyes R."/>
            <person name="Robinson A.V."/>
            <person name="Daisley B.A."/>
            <person name="Allen-Vercoe E."/>
        </authorList>
    </citation>
    <scope>NUCLEOTIDE SEQUENCE</scope>
    <source>
        <strain evidence="15">225I_12FAA</strain>
    </source>
</reference>
<evidence type="ECO:0000256" key="7">
    <source>
        <dbReference type="ARBA" id="ARBA00023136"/>
    </source>
</evidence>
<dbReference type="GO" id="GO:0009279">
    <property type="term" value="C:cell outer membrane"/>
    <property type="evidence" value="ECO:0007669"/>
    <property type="project" value="UniProtKB-SubCell"/>
</dbReference>
<dbReference type="NCBIfam" id="TIGR04057">
    <property type="entry name" value="SusC_RagA_signa"/>
    <property type="match status" value="1"/>
</dbReference>
<evidence type="ECO:0000259" key="14">
    <source>
        <dbReference type="Pfam" id="PF07715"/>
    </source>
</evidence>
<evidence type="ECO:0000256" key="8">
    <source>
        <dbReference type="ARBA" id="ARBA00023170"/>
    </source>
</evidence>
<keyword evidence="6 11" id="KW-0798">TonB box</keyword>
<keyword evidence="9 10" id="KW-0998">Cell outer membrane</keyword>
<sequence length="921" mass="102136">MRNIYKLSCALMFSCLSAYAQQDSAIVAKGERLLNLGYGVTVKAKESSAAISEVTGEEIMKSAATNPLNALYGKGLGLTVLQNGGTVWESVPTTMIRGLNSTRDNSILVLIDGFERDLSMITKEEIESVQILKDAAATALYGLRGANGVMLVTTKTGSKKKIDVSVNYEHHFNMLNRLPKFADGYTYALAMNEAMKNDGLSPMYDQTQLDGIKNNDPHYGNVNWMDEVLSKSGSTDNVFVTLSGGGKIVRYFSSVDYLSYKGFIKPENIVDEYSSQLKYSKLSIRTNVDVDLTKSTLLSFKMSGMLSEHNRPNPLTGDLMSMLYNTPAAAFPVKTPYGDWGGSNVWTRNPVAEVAAKGYARSHQRLLFADMAIRQDLGMFLKGLSVDARIAYDNFCEYWDNYGMNYAYAVPNVSNPSSSEDYTLKGESTAASFSSSLGNQWSRFNLWGRVNYANTWDDHKLNVTLAASREQTILNGQHNTRNRINMLGHVHYVYADKYVADLAFSRNGSNLLAPSQRFGNFPAVSAAWIVSNENFLKDVAFLDLLKVRASWGLTGTDIMPEALMWNRKYGWANGYILGGEYNGASGLGEGRLPTTDMLYEKVAKANLGLDMSFVKSVDLTVELFKEKRTDMLVTPGDISAVLGATNAYQNIGKVENKGIEIGANYHKELKDFRFNAGANFTFNRNKIIEMGEEYAPYEWMKATGRPVGQIFGYEAIGFFKDEQDIANSPKQNMSTVKPGDIKFKDLNGDKIIDEFDKKAIGYSSQIPEIYYSVNLGVEYKGIGIDALIQGTGNYSAIASTASLFRPLTGNTSISEYYYNNRWTPETPNAKFPRLSQGTNANNFNDNTLWLTNKSFLKLRHAELYYKFSKKALASTPLQSAKLYVRASDFILFDHVDVCDPEAMGISHPIPASIQVGFSVGF</sequence>
<evidence type="ECO:0000256" key="9">
    <source>
        <dbReference type="ARBA" id="ARBA00023237"/>
    </source>
</evidence>
<keyword evidence="3 10" id="KW-1134">Transmembrane beta strand</keyword>
<dbReference type="GO" id="GO:0015344">
    <property type="term" value="F:siderophore uptake transmembrane transporter activity"/>
    <property type="evidence" value="ECO:0007669"/>
    <property type="project" value="TreeGrafter"/>
</dbReference>
<dbReference type="EMBL" id="JAVSNH010000001">
    <property type="protein sequence ID" value="MDT4509541.1"/>
    <property type="molecule type" value="Genomic_DNA"/>
</dbReference>
<comment type="subcellular location">
    <subcellularLocation>
        <location evidence="1 10">Cell outer membrane</location>
        <topology evidence="1 10">Multi-pass membrane protein</topology>
    </subcellularLocation>
</comment>
<gene>
    <name evidence="15" type="ORF">RO785_00930</name>
</gene>
<evidence type="ECO:0000256" key="10">
    <source>
        <dbReference type="PROSITE-ProRule" id="PRU01360"/>
    </source>
</evidence>
<keyword evidence="5 12" id="KW-0732">Signal</keyword>
<keyword evidence="4 10" id="KW-0812">Transmembrane</keyword>
<dbReference type="InterPro" id="IPR012910">
    <property type="entry name" value="Plug_dom"/>
</dbReference>
<comment type="caution">
    <text evidence="15">The sequence shown here is derived from an EMBL/GenBank/DDBJ whole genome shotgun (WGS) entry which is preliminary data.</text>
</comment>
<evidence type="ECO:0000256" key="3">
    <source>
        <dbReference type="ARBA" id="ARBA00022452"/>
    </source>
</evidence>
<evidence type="ECO:0000256" key="4">
    <source>
        <dbReference type="ARBA" id="ARBA00022692"/>
    </source>
</evidence>
<dbReference type="RefSeq" id="WP_029426088.1">
    <property type="nucleotide sequence ID" value="NZ_CAXSKE010000031.1"/>
</dbReference>
<dbReference type="PROSITE" id="PS52016">
    <property type="entry name" value="TONB_DEPENDENT_REC_3"/>
    <property type="match status" value="1"/>
</dbReference>
<evidence type="ECO:0000256" key="12">
    <source>
        <dbReference type="SAM" id="SignalP"/>
    </source>
</evidence>
<feature type="chain" id="PRO_5043578046" evidence="12">
    <location>
        <begin position="21"/>
        <end position="921"/>
    </location>
</feature>
<evidence type="ECO:0000256" key="5">
    <source>
        <dbReference type="ARBA" id="ARBA00022729"/>
    </source>
</evidence>
<name>A0AAW8VBR3_9BACE</name>
<evidence type="ECO:0000259" key="13">
    <source>
        <dbReference type="Pfam" id="PF00593"/>
    </source>
</evidence>
<evidence type="ECO:0000313" key="15">
    <source>
        <dbReference type="EMBL" id="MDT4509541.1"/>
    </source>
</evidence>
<accession>A0AAW8VBR3</accession>
<comment type="similarity">
    <text evidence="10 11">Belongs to the TonB-dependent receptor family.</text>
</comment>